<keyword evidence="1" id="KW-0472">Membrane</keyword>
<organism evidence="2 3">
    <name type="scientific">Tolypocladium ophioglossoides (strain CBS 100239)</name>
    <name type="common">Snaketongue truffleclub</name>
    <name type="synonym">Elaphocordyceps ophioglossoides</name>
    <dbReference type="NCBI Taxonomy" id="1163406"/>
    <lineage>
        <taxon>Eukaryota</taxon>
        <taxon>Fungi</taxon>
        <taxon>Dikarya</taxon>
        <taxon>Ascomycota</taxon>
        <taxon>Pezizomycotina</taxon>
        <taxon>Sordariomycetes</taxon>
        <taxon>Hypocreomycetidae</taxon>
        <taxon>Hypocreales</taxon>
        <taxon>Ophiocordycipitaceae</taxon>
        <taxon>Tolypocladium</taxon>
    </lineage>
</organism>
<keyword evidence="1" id="KW-1133">Transmembrane helix</keyword>
<evidence type="ECO:0000313" key="2">
    <source>
        <dbReference type="EMBL" id="KND90948.1"/>
    </source>
</evidence>
<name>A0A0L0N9X4_TOLOC</name>
<dbReference type="Proteomes" id="UP000036947">
    <property type="component" value="Unassembled WGS sequence"/>
</dbReference>
<keyword evidence="1" id="KW-0812">Transmembrane</keyword>
<dbReference type="STRING" id="1163406.A0A0L0N9X4"/>
<gene>
    <name evidence="2" type="ORF">TOPH_04369</name>
</gene>
<evidence type="ECO:0000256" key="1">
    <source>
        <dbReference type="SAM" id="Phobius"/>
    </source>
</evidence>
<accession>A0A0L0N9X4</accession>
<dbReference type="AlphaFoldDB" id="A0A0L0N9X4"/>
<sequence>MGVQATQVAICCSGRHRRYVSESNYINNNMSCWYAQSLLFAGICFLKVSILFLIMRLKDERRLRYLLYGVISGLFISNFGSIFLLQSLPNARRRPYIGPVSVGRARTRGFAFTPSTAPWLEPPLRVGAHADSETAAIELRTLRQRGRCLAPDECP</sequence>
<keyword evidence="3" id="KW-1185">Reference proteome</keyword>
<protein>
    <submittedName>
        <fullName evidence="2">Uncharacterized protein</fullName>
    </submittedName>
</protein>
<dbReference type="OrthoDB" id="5331848at2759"/>
<feature type="transmembrane region" description="Helical" evidence="1">
    <location>
        <begin position="65"/>
        <end position="85"/>
    </location>
</feature>
<feature type="transmembrane region" description="Helical" evidence="1">
    <location>
        <begin position="33"/>
        <end position="53"/>
    </location>
</feature>
<comment type="caution">
    <text evidence="2">The sequence shown here is derived from an EMBL/GenBank/DDBJ whole genome shotgun (WGS) entry which is preliminary data.</text>
</comment>
<proteinExistence type="predicted"/>
<reference evidence="2 3" key="1">
    <citation type="journal article" date="2015" name="BMC Genomics">
        <title>The genome of the truffle-parasite Tolypocladium ophioglossoides and the evolution of antifungal peptaibiotics.</title>
        <authorList>
            <person name="Quandt C.A."/>
            <person name="Bushley K.E."/>
            <person name="Spatafora J.W."/>
        </authorList>
    </citation>
    <scope>NUCLEOTIDE SEQUENCE [LARGE SCALE GENOMIC DNA]</scope>
    <source>
        <strain evidence="2 3">CBS 100239</strain>
    </source>
</reference>
<evidence type="ECO:0000313" key="3">
    <source>
        <dbReference type="Proteomes" id="UP000036947"/>
    </source>
</evidence>
<dbReference type="EMBL" id="LFRF01000010">
    <property type="protein sequence ID" value="KND90948.1"/>
    <property type="molecule type" value="Genomic_DNA"/>
</dbReference>